<dbReference type="SUPFAM" id="SSF53474">
    <property type="entry name" value="alpha/beta-Hydrolases"/>
    <property type="match status" value="1"/>
</dbReference>
<feature type="domain" description="Carboxylesterase type B" evidence="5">
    <location>
        <begin position="39"/>
        <end position="86"/>
    </location>
</feature>
<dbReference type="InterPro" id="IPR029058">
    <property type="entry name" value="AB_hydrolase_fold"/>
</dbReference>
<dbReference type="EMBL" id="OD572251">
    <property type="protein sequence ID" value="CAD7449688.1"/>
    <property type="molecule type" value="Genomic_DNA"/>
</dbReference>
<reference evidence="6" key="1">
    <citation type="submission" date="2020-11" db="EMBL/GenBank/DDBJ databases">
        <authorList>
            <person name="Tran Van P."/>
        </authorList>
    </citation>
    <scope>NUCLEOTIDE SEQUENCE</scope>
</reference>
<keyword evidence="2" id="KW-0719">Serine esterase</keyword>
<evidence type="ECO:0000256" key="1">
    <source>
        <dbReference type="ARBA" id="ARBA00005964"/>
    </source>
</evidence>
<protein>
    <recommendedName>
        <fullName evidence="5">Carboxylesterase type B domain-containing protein</fullName>
    </recommendedName>
</protein>
<keyword evidence="4" id="KW-0325">Glycoprotein</keyword>
<name>A0A7R9I6U6_9NEOP</name>
<comment type="similarity">
    <text evidence="1">Belongs to the type-B carboxylesterase/lipase family.</text>
</comment>
<accession>A0A7R9I6U6</accession>
<dbReference type="PANTHER" id="PTHR43142:SF1">
    <property type="entry name" value="CARBOXYLIC ESTER HYDROLASE"/>
    <property type="match status" value="1"/>
</dbReference>
<dbReference type="PANTHER" id="PTHR43142">
    <property type="entry name" value="CARBOXYLIC ESTER HYDROLASE"/>
    <property type="match status" value="1"/>
</dbReference>
<dbReference type="GO" id="GO:0052689">
    <property type="term" value="F:carboxylic ester hydrolase activity"/>
    <property type="evidence" value="ECO:0007669"/>
    <property type="project" value="UniProtKB-KW"/>
</dbReference>
<dbReference type="Gene3D" id="3.40.50.1820">
    <property type="entry name" value="alpha/beta hydrolase"/>
    <property type="match status" value="1"/>
</dbReference>
<dbReference type="Pfam" id="PF00135">
    <property type="entry name" value="COesterase"/>
    <property type="match status" value="1"/>
</dbReference>
<evidence type="ECO:0000259" key="5">
    <source>
        <dbReference type="Pfam" id="PF00135"/>
    </source>
</evidence>
<evidence type="ECO:0000313" key="6">
    <source>
        <dbReference type="EMBL" id="CAD7449688.1"/>
    </source>
</evidence>
<proteinExistence type="inferred from homology"/>
<dbReference type="AlphaFoldDB" id="A0A7R9I6U6"/>
<evidence type="ECO:0000256" key="2">
    <source>
        <dbReference type="ARBA" id="ARBA00022487"/>
    </source>
</evidence>
<sequence length="181" mass="20278">MFHTEGQAVHGVRLAIDCGDREVEALYLVYGGELPVDDINPGLPVMVWIHGGAFALGNGNPRLCSPYFFIDKRIIVVMINYRLGTFVTSRLCWLLCLDTPALCLSENIPSLFSADVGDYFRILSLSQKLAFSCLSSGWLDTSITRCTRKFWKLVGTQLICYTSDTEVLKRDSDGRCDFSIY</sequence>
<dbReference type="InterPro" id="IPR002018">
    <property type="entry name" value="CarbesteraseB"/>
</dbReference>
<evidence type="ECO:0000256" key="4">
    <source>
        <dbReference type="ARBA" id="ARBA00023180"/>
    </source>
</evidence>
<evidence type="ECO:0000256" key="3">
    <source>
        <dbReference type="ARBA" id="ARBA00022801"/>
    </source>
</evidence>
<gene>
    <name evidence="6" type="ORF">TBIB3V08_LOCUS11961</name>
</gene>
<keyword evidence="3" id="KW-0378">Hydrolase</keyword>
<organism evidence="6">
    <name type="scientific">Timema bartmani</name>
    <dbReference type="NCBI Taxonomy" id="61472"/>
    <lineage>
        <taxon>Eukaryota</taxon>
        <taxon>Metazoa</taxon>
        <taxon>Ecdysozoa</taxon>
        <taxon>Arthropoda</taxon>
        <taxon>Hexapoda</taxon>
        <taxon>Insecta</taxon>
        <taxon>Pterygota</taxon>
        <taxon>Neoptera</taxon>
        <taxon>Polyneoptera</taxon>
        <taxon>Phasmatodea</taxon>
        <taxon>Timematodea</taxon>
        <taxon>Timematoidea</taxon>
        <taxon>Timematidae</taxon>
        <taxon>Timema</taxon>
    </lineage>
</organism>